<dbReference type="InterPro" id="IPR010920">
    <property type="entry name" value="LSM_dom_sf"/>
</dbReference>
<feature type="transmembrane region" description="Helical" evidence="7">
    <location>
        <begin position="213"/>
        <end position="230"/>
    </location>
</feature>
<keyword evidence="6 7" id="KW-0472">Membrane</keyword>
<dbReference type="Gene3D" id="1.10.287.1260">
    <property type="match status" value="1"/>
</dbReference>
<evidence type="ECO:0000256" key="6">
    <source>
        <dbReference type="ARBA" id="ARBA00023136"/>
    </source>
</evidence>
<dbReference type="EMBL" id="JAJNOC010000001">
    <property type="protein sequence ID" value="MCD2515529.1"/>
    <property type="molecule type" value="Genomic_DNA"/>
</dbReference>
<evidence type="ECO:0000256" key="1">
    <source>
        <dbReference type="ARBA" id="ARBA00004651"/>
    </source>
</evidence>
<dbReference type="Proteomes" id="UP001179361">
    <property type="component" value="Unassembled WGS sequence"/>
</dbReference>
<organism evidence="9 10">
    <name type="scientific">Massilia phyllostachyos</name>
    <dbReference type="NCBI Taxonomy" id="2898585"/>
    <lineage>
        <taxon>Bacteria</taxon>
        <taxon>Pseudomonadati</taxon>
        <taxon>Pseudomonadota</taxon>
        <taxon>Betaproteobacteria</taxon>
        <taxon>Burkholderiales</taxon>
        <taxon>Oxalobacteraceae</taxon>
        <taxon>Telluria group</taxon>
        <taxon>Massilia</taxon>
    </lineage>
</organism>
<dbReference type="InterPro" id="IPR011066">
    <property type="entry name" value="MscS_channel_C_sf"/>
</dbReference>
<evidence type="ECO:0000256" key="7">
    <source>
        <dbReference type="SAM" id="Phobius"/>
    </source>
</evidence>
<dbReference type="Pfam" id="PF00924">
    <property type="entry name" value="MS_channel_2nd"/>
    <property type="match status" value="1"/>
</dbReference>
<dbReference type="SUPFAM" id="SSF50182">
    <property type="entry name" value="Sm-like ribonucleoproteins"/>
    <property type="match status" value="1"/>
</dbReference>
<feature type="transmembrane region" description="Helical" evidence="7">
    <location>
        <begin position="87"/>
        <end position="110"/>
    </location>
</feature>
<keyword evidence="10" id="KW-1185">Reference proteome</keyword>
<comment type="subcellular location">
    <subcellularLocation>
        <location evidence="1">Cell membrane</location>
        <topology evidence="1">Multi-pass membrane protein</topology>
    </subcellularLocation>
</comment>
<evidence type="ECO:0000259" key="8">
    <source>
        <dbReference type="Pfam" id="PF00924"/>
    </source>
</evidence>
<dbReference type="Gene3D" id="2.30.30.60">
    <property type="match status" value="1"/>
</dbReference>
<evidence type="ECO:0000313" key="9">
    <source>
        <dbReference type="EMBL" id="MCD2515529.1"/>
    </source>
</evidence>
<name>A0ABS8Q1R5_9BURK</name>
<dbReference type="InterPro" id="IPR006685">
    <property type="entry name" value="MscS_channel_2nd"/>
</dbReference>
<accession>A0ABS8Q1R5</accession>
<dbReference type="PANTHER" id="PTHR30347:SF1">
    <property type="entry name" value="MECHANOSENSITIVE CHANNEL MSCK"/>
    <property type="match status" value="1"/>
</dbReference>
<evidence type="ECO:0000256" key="5">
    <source>
        <dbReference type="ARBA" id="ARBA00022989"/>
    </source>
</evidence>
<comment type="similarity">
    <text evidence="2">Belongs to the MscS (TC 1.A.23) family.</text>
</comment>
<evidence type="ECO:0000256" key="3">
    <source>
        <dbReference type="ARBA" id="ARBA00022475"/>
    </source>
</evidence>
<dbReference type="SUPFAM" id="SSF82689">
    <property type="entry name" value="Mechanosensitive channel protein MscS (YggB), C-terminal domain"/>
    <property type="match status" value="1"/>
</dbReference>
<dbReference type="InterPro" id="IPR052702">
    <property type="entry name" value="MscS-like_channel"/>
</dbReference>
<comment type="caution">
    <text evidence="9">The sequence shown here is derived from an EMBL/GenBank/DDBJ whole genome shotgun (WGS) entry which is preliminary data.</text>
</comment>
<feature type="transmembrane region" description="Helical" evidence="7">
    <location>
        <begin position="52"/>
        <end position="75"/>
    </location>
</feature>
<evidence type="ECO:0000256" key="2">
    <source>
        <dbReference type="ARBA" id="ARBA00008017"/>
    </source>
</evidence>
<gene>
    <name evidence="9" type="ORF">LQ564_04305</name>
</gene>
<keyword evidence="5 7" id="KW-1133">Transmembrane helix</keyword>
<evidence type="ECO:0000256" key="4">
    <source>
        <dbReference type="ARBA" id="ARBA00022692"/>
    </source>
</evidence>
<feature type="transmembrane region" description="Helical" evidence="7">
    <location>
        <begin position="20"/>
        <end position="40"/>
    </location>
</feature>
<dbReference type="InterPro" id="IPR023408">
    <property type="entry name" value="MscS_beta-dom_sf"/>
</dbReference>
<feature type="transmembrane region" description="Helical" evidence="7">
    <location>
        <begin position="130"/>
        <end position="154"/>
    </location>
</feature>
<keyword evidence="3" id="KW-1003">Cell membrane</keyword>
<feature type="domain" description="Mechanosensitive ion channel MscS" evidence="8">
    <location>
        <begin position="255"/>
        <end position="320"/>
    </location>
</feature>
<dbReference type="InterPro" id="IPR011014">
    <property type="entry name" value="MscS_channel_TM-2"/>
</dbReference>
<dbReference type="RefSeq" id="WP_231056834.1">
    <property type="nucleotide sequence ID" value="NZ_JAJNOC010000001.1"/>
</dbReference>
<proteinExistence type="inferred from homology"/>
<dbReference type="PANTHER" id="PTHR30347">
    <property type="entry name" value="POTASSIUM CHANNEL RELATED"/>
    <property type="match status" value="1"/>
</dbReference>
<feature type="transmembrane region" description="Helical" evidence="7">
    <location>
        <begin position="174"/>
        <end position="192"/>
    </location>
</feature>
<dbReference type="SUPFAM" id="SSF82861">
    <property type="entry name" value="Mechanosensitive channel protein MscS (YggB), transmembrane region"/>
    <property type="match status" value="1"/>
</dbReference>
<protein>
    <submittedName>
        <fullName evidence="9">Mechanosensitive ion channel</fullName>
    </submittedName>
</protein>
<evidence type="ECO:0000313" key="10">
    <source>
        <dbReference type="Proteomes" id="UP001179361"/>
    </source>
</evidence>
<sequence length="440" mass="47714">MPLQQLLADLLGDFNQPAILWQVLAIVLCVAVGWVLARLMHRSWLANREHTGLIGLGMGSFSRVLPPLLIFGLLVTTRAVMARYQSVHLLDVAVPLSSSLAVIRTVFYLLRRVFARHGQLGEALQTFEKIFAVVVWLGVALHITGVLPDVIRIFDTTQLKIGSHKPTLADLVEGAVSIVVLMMLAMWAGAALEERLMKVERMNTSIRVLLARMSRALLILVAVLFSLSLAGLDLTVLSVFGGALGVGLGLGMQRIASNYVSGFIILLERSLNIGDPVTIDKYSGKVARINTRYTVLRSTDGTQTLLPNEMLITGVVLNQSATNRNVRAVTKLTVSYDSDLSVVMPLLEAQPKGVARVLEAPAPNVLLNAFGAHGYELEVGFWLGDPENGQGGPISDVNKKIHDLVQSGQIKLGHPAIDTRLLDAHITSVVARTPTLDKSQ</sequence>
<dbReference type="Gene3D" id="3.30.70.100">
    <property type="match status" value="1"/>
</dbReference>
<keyword evidence="4 7" id="KW-0812">Transmembrane</keyword>
<reference evidence="9" key="1">
    <citation type="submission" date="2021-11" db="EMBL/GenBank/DDBJ databases">
        <title>The complete genome of Massilia sp sp. G4R7.</title>
        <authorList>
            <person name="Liu L."/>
            <person name="Yue J."/>
            <person name="Yuan J."/>
            <person name="Yang F."/>
            <person name="Li L."/>
        </authorList>
    </citation>
    <scope>NUCLEOTIDE SEQUENCE</scope>
    <source>
        <strain evidence="9">G4R7</strain>
    </source>
</reference>